<name>A0ABS7R5E5_9ACTN</name>
<gene>
    <name evidence="1" type="ORF">K7472_31045</name>
</gene>
<evidence type="ECO:0000313" key="1">
    <source>
        <dbReference type="EMBL" id="MBY8889247.1"/>
    </source>
</evidence>
<accession>A0ABS7R5E5</accession>
<organism evidence="1 2">
    <name type="scientific">Streptantibioticus parmotrematis</name>
    <dbReference type="NCBI Taxonomy" id="2873249"/>
    <lineage>
        <taxon>Bacteria</taxon>
        <taxon>Bacillati</taxon>
        <taxon>Actinomycetota</taxon>
        <taxon>Actinomycetes</taxon>
        <taxon>Kitasatosporales</taxon>
        <taxon>Streptomycetaceae</taxon>
        <taxon>Streptantibioticus</taxon>
    </lineage>
</organism>
<reference evidence="1 2" key="1">
    <citation type="submission" date="2021-08" db="EMBL/GenBank/DDBJ databases">
        <title>Streptomyces sp. PTM05 isolated from lichen.</title>
        <authorList>
            <person name="Somphong A."/>
            <person name="Phongsopitanun W."/>
            <person name="Tanasupawat S."/>
        </authorList>
    </citation>
    <scope>NUCLEOTIDE SEQUENCE [LARGE SCALE GENOMIC DNA]</scope>
    <source>
        <strain evidence="1 2">Ptm05</strain>
    </source>
</reference>
<proteinExistence type="predicted"/>
<comment type="caution">
    <text evidence="1">The sequence shown here is derived from an EMBL/GenBank/DDBJ whole genome shotgun (WGS) entry which is preliminary data.</text>
</comment>
<dbReference type="EMBL" id="JAINVZ010000039">
    <property type="protein sequence ID" value="MBY8889247.1"/>
    <property type="molecule type" value="Genomic_DNA"/>
</dbReference>
<dbReference type="RefSeq" id="WP_222982407.1">
    <property type="nucleotide sequence ID" value="NZ_JAINVZ010000039.1"/>
</dbReference>
<dbReference type="Proteomes" id="UP001198565">
    <property type="component" value="Unassembled WGS sequence"/>
</dbReference>
<keyword evidence="2" id="KW-1185">Reference proteome</keyword>
<sequence length="55" mass="5970">MTRKGEREVERAEQVGCELAGVDAQDVVLGDLFGVDGGVEAELFGLAPRPGRWPW</sequence>
<evidence type="ECO:0000313" key="2">
    <source>
        <dbReference type="Proteomes" id="UP001198565"/>
    </source>
</evidence>
<protein>
    <submittedName>
        <fullName evidence="1">Uncharacterized protein</fullName>
    </submittedName>
</protein>